<evidence type="ECO:0000313" key="1">
    <source>
        <dbReference type="EMBL" id="RRT78640.1"/>
    </source>
</evidence>
<dbReference type="Proteomes" id="UP000287651">
    <property type="component" value="Unassembled WGS sequence"/>
</dbReference>
<organism evidence="1 2">
    <name type="scientific">Ensete ventricosum</name>
    <name type="common">Abyssinian banana</name>
    <name type="synonym">Musa ensete</name>
    <dbReference type="NCBI Taxonomy" id="4639"/>
    <lineage>
        <taxon>Eukaryota</taxon>
        <taxon>Viridiplantae</taxon>
        <taxon>Streptophyta</taxon>
        <taxon>Embryophyta</taxon>
        <taxon>Tracheophyta</taxon>
        <taxon>Spermatophyta</taxon>
        <taxon>Magnoliopsida</taxon>
        <taxon>Liliopsida</taxon>
        <taxon>Zingiberales</taxon>
        <taxon>Musaceae</taxon>
        <taxon>Ensete</taxon>
    </lineage>
</organism>
<dbReference type="AlphaFoldDB" id="A0A427AR00"/>
<proteinExistence type="predicted"/>
<sequence>MNSKSLFESLYLIYKFSIRRLRTSYTSYGRTQKHPSTGKAFRVGRGVLPKFFLEEVGFEGFEVVRRGRRRVCGVFGRGGGAGEGVEGVRRVLHRVDGGRRRRRRRVRRRQAWLWRSCSEMRRWGGGRRSCWIRRLCHFSSQVASLLPL</sequence>
<evidence type="ECO:0000313" key="2">
    <source>
        <dbReference type="Proteomes" id="UP000287651"/>
    </source>
</evidence>
<reference evidence="1 2" key="1">
    <citation type="journal article" date="2014" name="Agronomy (Basel)">
        <title>A Draft Genome Sequence for Ensete ventricosum, the Drought-Tolerant Tree Against Hunger.</title>
        <authorList>
            <person name="Harrison J."/>
            <person name="Moore K.A."/>
            <person name="Paszkiewicz K."/>
            <person name="Jones T."/>
            <person name="Grant M."/>
            <person name="Ambacheew D."/>
            <person name="Muzemil S."/>
            <person name="Studholme D.J."/>
        </authorList>
    </citation>
    <scope>NUCLEOTIDE SEQUENCE [LARGE SCALE GENOMIC DNA]</scope>
</reference>
<protein>
    <submittedName>
        <fullName evidence="1">Uncharacterized protein</fullName>
    </submittedName>
</protein>
<comment type="caution">
    <text evidence="1">The sequence shown here is derived from an EMBL/GenBank/DDBJ whole genome shotgun (WGS) entry which is preliminary data.</text>
</comment>
<name>A0A427AR00_ENSVE</name>
<gene>
    <name evidence="1" type="ORF">B296_00011647</name>
</gene>
<accession>A0A427AR00</accession>
<dbReference type="EMBL" id="AMZH03001623">
    <property type="protein sequence ID" value="RRT78640.1"/>
    <property type="molecule type" value="Genomic_DNA"/>
</dbReference>